<dbReference type="AlphaFoldDB" id="A0A845AV86"/>
<comment type="caution">
    <text evidence="2">The sequence shown here is derived from an EMBL/GenBank/DDBJ whole genome shotgun (WGS) entry which is preliminary data.</text>
</comment>
<dbReference type="Proteomes" id="UP000431922">
    <property type="component" value="Unassembled WGS sequence"/>
</dbReference>
<gene>
    <name evidence="2" type="ORF">GRI65_03205</name>
</gene>
<dbReference type="OrthoDB" id="6660115at2"/>
<keyword evidence="3" id="KW-1185">Reference proteome</keyword>
<evidence type="ECO:0000313" key="3">
    <source>
        <dbReference type="Proteomes" id="UP000431922"/>
    </source>
</evidence>
<feature type="transmembrane region" description="Helical" evidence="1">
    <location>
        <begin position="86"/>
        <end position="104"/>
    </location>
</feature>
<dbReference type="EMBL" id="WTYL01000001">
    <property type="protein sequence ID" value="MXP43463.1"/>
    <property type="molecule type" value="Genomic_DNA"/>
</dbReference>
<name>A0A845AV86_9SPHN</name>
<keyword evidence="1" id="KW-1133">Transmembrane helix</keyword>
<reference evidence="2 3" key="1">
    <citation type="submission" date="2019-12" db="EMBL/GenBank/DDBJ databases">
        <title>Genomic-based taxomic classification of the family Erythrobacteraceae.</title>
        <authorList>
            <person name="Xu L."/>
        </authorList>
    </citation>
    <scope>NUCLEOTIDE SEQUENCE [LARGE SCALE GENOMIC DNA]</scope>
    <source>
        <strain evidence="2 3">KCTC 42453</strain>
    </source>
</reference>
<proteinExistence type="predicted"/>
<keyword evidence="1" id="KW-0472">Membrane</keyword>
<evidence type="ECO:0000256" key="1">
    <source>
        <dbReference type="SAM" id="Phobius"/>
    </source>
</evidence>
<organism evidence="2 3">
    <name type="scientific">Allopontixanthobacter sediminis</name>
    <dbReference type="NCBI Taxonomy" id="1689985"/>
    <lineage>
        <taxon>Bacteria</taxon>
        <taxon>Pseudomonadati</taxon>
        <taxon>Pseudomonadota</taxon>
        <taxon>Alphaproteobacteria</taxon>
        <taxon>Sphingomonadales</taxon>
        <taxon>Erythrobacteraceae</taxon>
        <taxon>Allopontixanthobacter</taxon>
    </lineage>
</organism>
<keyword evidence="1" id="KW-0812">Transmembrane</keyword>
<sequence length="117" mass="13192">MTEFEAFKLFLVDHTGLAKDALHIYVALAVYLGSCLIFRWKTRQWQPWCLVLLAALMGEAWDLLGALERGGPLQWDATRKDLWNTMLVPTLLLVLSRTTTIFGARAGRSAARRKSGN</sequence>
<dbReference type="RefSeq" id="WP_160755064.1">
    <property type="nucleotide sequence ID" value="NZ_WTYL01000001.1"/>
</dbReference>
<feature type="transmembrane region" description="Helical" evidence="1">
    <location>
        <begin position="22"/>
        <end position="40"/>
    </location>
</feature>
<feature type="transmembrane region" description="Helical" evidence="1">
    <location>
        <begin position="47"/>
        <end position="66"/>
    </location>
</feature>
<evidence type="ECO:0000313" key="2">
    <source>
        <dbReference type="EMBL" id="MXP43463.1"/>
    </source>
</evidence>
<protein>
    <submittedName>
        <fullName evidence="2">Uncharacterized protein</fullName>
    </submittedName>
</protein>
<accession>A0A845AV86</accession>